<dbReference type="Proteomes" id="UP001142175">
    <property type="component" value="Unassembled WGS sequence"/>
</dbReference>
<dbReference type="AlphaFoldDB" id="A0A9X2P516"/>
<keyword evidence="2" id="KW-1185">Reference proteome</keyword>
<reference evidence="1" key="1">
    <citation type="submission" date="2022-08" db="EMBL/GenBank/DDBJ databases">
        <authorList>
            <person name="Zhang D."/>
        </authorList>
    </citation>
    <scope>NUCLEOTIDE SEQUENCE</scope>
    <source>
        <strain evidence="1">XJ19-11</strain>
    </source>
</reference>
<evidence type="ECO:0000313" key="2">
    <source>
        <dbReference type="Proteomes" id="UP001142175"/>
    </source>
</evidence>
<sequence>MTVKYTKNFLDKIEDLFASSEYILRYEKGNFKSGYCVLKENKIVIVNKYYTLEGKINALLDIIKELGFSPKDFSDRKLQDLISELQQTELKL</sequence>
<dbReference type="EMBL" id="JANSUY010000001">
    <property type="protein sequence ID" value="MCR9013647.1"/>
    <property type="molecule type" value="Genomic_DNA"/>
</dbReference>
<evidence type="ECO:0000313" key="1">
    <source>
        <dbReference type="EMBL" id="MCR9013647.1"/>
    </source>
</evidence>
<name>A0A9X2P516_9BACT</name>
<gene>
    <name evidence="1" type="ORF">NU887_01305</name>
</gene>
<proteinExistence type="predicted"/>
<accession>A0A9X2P516</accession>
<comment type="caution">
    <text evidence="1">The sequence shown here is derived from an EMBL/GenBank/DDBJ whole genome shotgun (WGS) entry which is preliminary data.</text>
</comment>
<dbReference type="RefSeq" id="WP_258421543.1">
    <property type="nucleotide sequence ID" value="NZ_JANSUY010000001.1"/>
</dbReference>
<protein>
    <submittedName>
        <fullName evidence="1">Uncharacterized protein</fullName>
    </submittedName>
</protein>
<organism evidence="1 2">
    <name type="scientific">Aquiflexum gelatinilyticum</name>
    <dbReference type="NCBI Taxonomy" id="2961943"/>
    <lineage>
        <taxon>Bacteria</taxon>
        <taxon>Pseudomonadati</taxon>
        <taxon>Bacteroidota</taxon>
        <taxon>Cytophagia</taxon>
        <taxon>Cytophagales</taxon>
        <taxon>Cyclobacteriaceae</taxon>
        <taxon>Aquiflexum</taxon>
    </lineage>
</organism>